<feature type="compositionally biased region" description="Polar residues" evidence="1">
    <location>
        <begin position="32"/>
        <end position="42"/>
    </location>
</feature>
<evidence type="ECO:0000313" key="3">
    <source>
        <dbReference type="Proteomes" id="UP000299102"/>
    </source>
</evidence>
<comment type="caution">
    <text evidence="2">The sequence shown here is derived from an EMBL/GenBank/DDBJ whole genome shotgun (WGS) entry which is preliminary data.</text>
</comment>
<evidence type="ECO:0000256" key="1">
    <source>
        <dbReference type="SAM" id="MobiDB-lite"/>
    </source>
</evidence>
<dbReference type="AlphaFoldDB" id="A0A4C1XDD1"/>
<proteinExistence type="predicted"/>
<protein>
    <submittedName>
        <fullName evidence="2">Uncharacterized protein</fullName>
    </submittedName>
</protein>
<reference evidence="2 3" key="1">
    <citation type="journal article" date="2019" name="Commun. Biol.">
        <title>The bagworm genome reveals a unique fibroin gene that provides high tensile strength.</title>
        <authorList>
            <person name="Kono N."/>
            <person name="Nakamura H."/>
            <person name="Ohtoshi R."/>
            <person name="Tomita M."/>
            <person name="Numata K."/>
            <person name="Arakawa K."/>
        </authorList>
    </citation>
    <scope>NUCLEOTIDE SEQUENCE [LARGE SCALE GENOMIC DNA]</scope>
</reference>
<keyword evidence="3" id="KW-1185">Reference proteome</keyword>
<dbReference type="EMBL" id="BGZK01000804">
    <property type="protein sequence ID" value="GBP61100.1"/>
    <property type="molecule type" value="Genomic_DNA"/>
</dbReference>
<evidence type="ECO:0000313" key="2">
    <source>
        <dbReference type="EMBL" id="GBP61100.1"/>
    </source>
</evidence>
<accession>A0A4C1XDD1</accession>
<organism evidence="2 3">
    <name type="scientific">Eumeta variegata</name>
    <name type="common">Bagworm moth</name>
    <name type="synonym">Eumeta japonica</name>
    <dbReference type="NCBI Taxonomy" id="151549"/>
    <lineage>
        <taxon>Eukaryota</taxon>
        <taxon>Metazoa</taxon>
        <taxon>Ecdysozoa</taxon>
        <taxon>Arthropoda</taxon>
        <taxon>Hexapoda</taxon>
        <taxon>Insecta</taxon>
        <taxon>Pterygota</taxon>
        <taxon>Neoptera</taxon>
        <taxon>Endopterygota</taxon>
        <taxon>Lepidoptera</taxon>
        <taxon>Glossata</taxon>
        <taxon>Ditrysia</taxon>
        <taxon>Tineoidea</taxon>
        <taxon>Psychidae</taxon>
        <taxon>Oiketicinae</taxon>
        <taxon>Eumeta</taxon>
    </lineage>
</organism>
<feature type="region of interest" description="Disordered" evidence="1">
    <location>
        <begin position="26"/>
        <end position="53"/>
    </location>
</feature>
<name>A0A4C1XDD1_EUMVA</name>
<dbReference type="Proteomes" id="UP000299102">
    <property type="component" value="Unassembled WGS sequence"/>
</dbReference>
<dbReference type="OrthoDB" id="5989194at2759"/>
<sequence length="245" mass="28217">MKTKTSGRNEGRRRFETLFIACHLEAEVDKGTPQSRGNNSTPDKGGPESYKSDLEMIANDPDELYAEREQLESQYYNVTAAAQLLVEKHRAPKRTQPEASSLDARTSTTNAQNYMNDEVMKKTIKKPLIPKIRRAADYERFAYPKKNNHCFCEVVNSEILDIRDHRDARSHRTNKHSARKMERIYPRALRLSKQRHEFDFVALRLGVTYEKVTLGNVTMSHRTREVAECLASLHSTMIGLPRAQH</sequence>
<gene>
    <name evidence="2" type="ORF">EVAR_89766_1</name>
</gene>